<name>A0AAE3R2W4_9BACT</name>
<comment type="caution">
    <text evidence="1">The sequence shown here is derived from an EMBL/GenBank/DDBJ whole genome shotgun (WGS) entry which is preliminary data.</text>
</comment>
<evidence type="ECO:0000313" key="2">
    <source>
        <dbReference type="Proteomes" id="UP001232063"/>
    </source>
</evidence>
<gene>
    <name evidence="1" type="ORF">QNI22_03475</name>
</gene>
<evidence type="ECO:0000313" key="1">
    <source>
        <dbReference type="EMBL" id="MDJ1499687.1"/>
    </source>
</evidence>
<dbReference type="EMBL" id="JASJOU010000001">
    <property type="protein sequence ID" value="MDJ1499687.1"/>
    <property type="molecule type" value="Genomic_DNA"/>
</dbReference>
<keyword evidence="2" id="KW-1185">Reference proteome</keyword>
<protein>
    <submittedName>
        <fullName evidence="1">Uncharacterized protein</fullName>
    </submittedName>
</protein>
<accession>A0AAE3R2W4</accession>
<sequence>MTFTAEEIRKNYEGFSNEKLMRIATENAGTLSPEVVSILKDELRKRHLIDEHIERSIAIQAKELTEQELEAFINLIETLPCPICSTTSQRLNLSSVFSVTSFIIITQFKGKNVIACPDCLVKSLRRADTSTFLLGLWGIPWGVIRSVKALVNNSISRKRVHQRSPLMKEFVKLKKGEIERWKNDSTNLLNLIKKNNEYVG</sequence>
<dbReference type="Proteomes" id="UP001232063">
    <property type="component" value="Unassembled WGS sequence"/>
</dbReference>
<organism evidence="1 2">
    <name type="scientific">Xanthocytophaga agilis</name>
    <dbReference type="NCBI Taxonomy" id="3048010"/>
    <lineage>
        <taxon>Bacteria</taxon>
        <taxon>Pseudomonadati</taxon>
        <taxon>Bacteroidota</taxon>
        <taxon>Cytophagia</taxon>
        <taxon>Cytophagales</taxon>
        <taxon>Rhodocytophagaceae</taxon>
        <taxon>Xanthocytophaga</taxon>
    </lineage>
</organism>
<dbReference type="AlphaFoldDB" id="A0AAE3R2W4"/>
<proteinExistence type="predicted"/>
<dbReference type="RefSeq" id="WP_314509227.1">
    <property type="nucleotide sequence ID" value="NZ_JASJOU010000001.1"/>
</dbReference>
<reference evidence="1" key="1">
    <citation type="submission" date="2023-05" db="EMBL/GenBank/DDBJ databases">
        <authorList>
            <person name="Zhang X."/>
        </authorList>
    </citation>
    <scope>NUCLEOTIDE SEQUENCE</scope>
    <source>
        <strain evidence="1">BD1B2-1</strain>
    </source>
</reference>